<evidence type="ECO:0000256" key="1">
    <source>
        <dbReference type="SAM" id="MobiDB-lite"/>
    </source>
</evidence>
<dbReference type="EMBL" id="CM003528">
    <property type="protein sequence ID" value="RCV06133.1"/>
    <property type="molecule type" value="Genomic_DNA"/>
</dbReference>
<reference evidence="2" key="2">
    <citation type="submission" date="2015-07" db="EMBL/GenBank/DDBJ databases">
        <authorList>
            <person name="Noorani M."/>
        </authorList>
    </citation>
    <scope>NUCLEOTIDE SEQUENCE</scope>
    <source>
        <strain evidence="2">Yugu1</strain>
    </source>
</reference>
<name>A0A368PKJ6_SETIT</name>
<gene>
    <name evidence="2" type="ORF">SETIT_1G138900v2</name>
</gene>
<accession>A0A368PKJ6</accession>
<reference evidence="2" key="1">
    <citation type="journal article" date="2012" name="Nat. Biotechnol.">
        <title>Reference genome sequence of the model plant Setaria.</title>
        <authorList>
            <person name="Bennetzen J.L."/>
            <person name="Schmutz J."/>
            <person name="Wang H."/>
            <person name="Percifield R."/>
            <person name="Hawkins J."/>
            <person name="Pontaroli A.C."/>
            <person name="Estep M."/>
            <person name="Feng L."/>
            <person name="Vaughn J.N."/>
            <person name="Grimwood J."/>
            <person name="Jenkins J."/>
            <person name="Barry K."/>
            <person name="Lindquist E."/>
            <person name="Hellsten U."/>
            <person name="Deshpande S."/>
            <person name="Wang X."/>
            <person name="Wu X."/>
            <person name="Mitros T."/>
            <person name="Triplett J."/>
            <person name="Yang X."/>
            <person name="Ye C.Y."/>
            <person name="Mauro-Herrera M."/>
            <person name="Wang L."/>
            <person name="Li P."/>
            <person name="Sharma M."/>
            <person name="Sharma R."/>
            <person name="Ronald P.C."/>
            <person name="Panaud O."/>
            <person name="Kellogg E.A."/>
            <person name="Brutnell T.P."/>
            <person name="Doust A.N."/>
            <person name="Tuskan G.A."/>
            <person name="Rokhsar D."/>
            <person name="Devos K.M."/>
        </authorList>
    </citation>
    <scope>NUCLEOTIDE SEQUENCE [LARGE SCALE GENOMIC DNA]</scope>
    <source>
        <strain evidence="2">Yugu1</strain>
    </source>
</reference>
<proteinExistence type="predicted"/>
<sequence>MDRLVRMFDGGIVKENGEFENMNEVVELFDAPPTFKDLVDRAMRKYGCRVDEMTFRGRFDCGKTEARYVVMNLASDSNWKQYKDVIQQSNVACLEVVVEIFRMPGPNVPMRVEVPVVNRNGAQELEILQHKLGETQSDFGLTIANDDFPNDTFEQDEANIDDDDILIGSEDGEFEDDGVEDVDEEEGVTISE</sequence>
<organism evidence="2">
    <name type="scientific">Setaria italica</name>
    <name type="common">Foxtail millet</name>
    <name type="synonym">Panicum italicum</name>
    <dbReference type="NCBI Taxonomy" id="4555"/>
    <lineage>
        <taxon>Eukaryota</taxon>
        <taxon>Viridiplantae</taxon>
        <taxon>Streptophyta</taxon>
        <taxon>Embryophyta</taxon>
        <taxon>Tracheophyta</taxon>
        <taxon>Spermatophyta</taxon>
        <taxon>Magnoliopsida</taxon>
        <taxon>Liliopsida</taxon>
        <taxon>Poales</taxon>
        <taxon>Poaceae</taxon>
        <taxon>PACMAD clade</taxon>
        <taxon>Panicoideae</taxon>
        <taxon>Panicodae</taxon>
        <taxon>Paniceae</taxon>
        <taxon>Cenchrinae</taxon>
        <taxon>Setaria</taxon>
    </lineage>
</organism>
<feature type="region of interest" description="Disordered" evidence="1">
    <location>
        <begin position="169"/>
        <end position="192"/>
    </location>
</feature>
<evidence type="ECO:0000313" key="2">
    <source>
        <dbReference type="EMBL" id="RCV06133.1"/>
    </source>
</evidence>
<dbReference type="OrthoDB" id="693938at2759"/>
<dbReference type="AlphaFoldDB" id="A0A368PKJ6"/>
<protein>
    <submittedName>
        <fullName evidence="2">Uncharacterized protein</fullName>
    </submittedName>
</protein>